<evidence type="ECO:0000313" key="1">
    <source>
        <dbReference type="EMBL" id="KAI8526937.1"/>
    </source>
</evidence>
<dbReference type="Proteomes" id="UP001062846">
    <property type="component" value="Chromosome 12"/>
</dbReference>
<comment type="caution">
    <text evidence="1">The sequence shown here is derived from an EMBL/GenBank/DDBJ whole genome shotgun (WGS) entry which is preliminary data.</text>
</comment>
<reference evidence="1" key="1">
    <citation type="submission" date="2022-02" db="EMBL/GenBank/DDBJ databases">
        <title>Plant Genome Project.</title>
        <authorList>
            <person name="Zhang R.-G."/>
        </authorList>
    </citation>
    <scope>NUCLEOTIDE SEQUENCE</scope>
    <source>
        <strain evidence="1">AT1</strain>
    </source>
</reference>
<gene>
    <name evidence="1" type="ORF">RHMOL_Rhmol12G0037600</name>
</gene>
<protein>
    <submittedName>
        <fullName evidence="1">Uncharacterized protein</fullName>
    </submittedName>
</protein>
<accession>A0ACC0LEZ8</accession>
<sequence length="522" mass="60611">MESRPRTYAELLTSTSTWPSCQPLQIDIPDQIVLEILSRLPIRFLLRFRCVCKVWRSTISHPKFTFSLPRYRQIASRTRDGTLYSIDHNEASSSDLIFKPMLNNNNNLDASSINRLFIRILGSCNGLLLVSQYSDLYLWNPSTGQCNKVLSFVVDRSEDYYVIASSGLCYDSLTDDYKAVMVNRGLATVVSFKRRRWTTRTCLSHGNNEEIWHPGPLVNEKLHWMITDYGQGNLYFPTNWIVHFDPFTDEFVEIPMPPLPHNGERNMIISGLGDLHGCLCMTRFVCKSGVEPIFIEVLVMEEYGVGESWTSVFIMSNDVMGLPSLYRNYGLRLYGDLVPLYFTRNSEVLVVVHADKLLVYNPDEMSLWRIRIPSNHSPARDLRMVSFMESLSSPAAYAQKEDWIVEGSDALNLVHYIWHRACSTCWGDGDSCIIDDDDKDSIEKEENRVWKGFWKKDENQEKFCRKVTARLYYLSARQKKQEVQQRTITKSKLIRMYNQKKKPRNNMEALDLHKQVLDFFVK</sequence>
<name>A0ACC0LEZ8_RHOML</name>
<evidence type="ECO:0000313" key="2">
    <source>
        <dbReference type="Proteomes" id="UP001062846"/>
    </source>
</evidence>
<proteinExistence type="predicted"/>
<organism evidence="1 2">
    <name type="scientific">Rhododendron molle</name>
    <name type="common">Chinese azalea</name>
    <name type="synonym">Azalea mollis</name>
    <dbReference type="NCBI Taxonomy" id="49168"/>
    <lineage>
        <taxon>Eukaryota</taxon>
        <taxon>Viridiplantae</taxon>
        <taxon>Streptophyta</taxon>
        <taxon>Embryophyta</taxon>
        <taxon>Tracheophyta</taxon>
        <taxon>Spermatophyta</taxon>
        <taxon>Magnoliopsida</taxon>
        <taxon>eudicotyledons</taxon>
        <taxon>Gunneridae</taxon>
        <taxon>Pentapetalae</taxon>
        <taxon>asterids</taxon>
        <taxon>Ericales</taxon>
        <taxon>Ericaceae</taxon>
        <taxon>Ericoideae</taxon>
        <taxon>Rhodoreae</taxon>
        <taxon>Rhododendron</taxon>
    </lineage>
</organism>
<dbReference type="EMBL" id="CM046399">
    <property type="protein sequence ID" value="KAI8526937.1"/>
    <property type="molecule type" value="Genomic_DNA"/>
</dbReference>
<keyword evidence="2" id="KW-1185">Reference proteome</keyword>